<reference evidence="1 2" key="1">
    <citation type="journal article" date="2019" name="Int. J. Syst. Evol. Microbiol.">
        <title>The Global Catalogue of Microorganisms (GCM) 10K type strain sequencing project: providing services to taxonomists for standard genome sequencing and annotation.</title>
        <authorList>
            <consortium name="The Broad Institute Genomics Platform"/>
            <consortium name="The Broad Institute Genome Sequencing Center for Infectious Disease"/>
            <person name="Wu L."/>
            <person name="Ma J."/>
        </authorList>
    </citation>
    <scope>NUCLEOTIDE SEQUENCE [LARGE SCALE GENOMIC DNA]</scope>
    <source>
        <strain evidence="1 2">JCM 13850</strain>
    </source>
</reference>
<organism evidence="1 2">
    <name type="scientific">Actinomadura napierensis</name>
    <dbReference type="NCBI Taxonomy" id="267854"/>
    <lineage>
        <taxon>Bacteria</taxon>
        <taxon>Bacillati</taxon>
        <taxon>Actinomycetota</taxon>
        <taxon>Actinomycetes</taxon>
        <taxon>Streptosporangiales</taxon>
        <taxon>Thermomonosporaceae</taxon>
        <taxon>Actinomadura</taxon>
    </lineage>
</organism>
<gene>
    <name evidence="1" type="ORF">GCM10009727_53550</name>
</gene>
<evidence type="ECO:0000313" key="2">
    <source>
        <dbReference type="Proteomes" id="UP001501020"/>
    </source>
</evidence>
<comment type="caution">
    <text evidence="1">The sequence shown here is derived from an EMBL/GenBank/DDBJ whole genome shotgun (WGS) entry which is preliminary data.</text>
</comment>
<protein>
    <submittedName>
        <fullName evidence="1">Uncharacterized protein</fullName>
    </submittedName>
</protein>
<name>A0ABN2ZY82_9ACTN</name>
<evidence type="ECO:0000313" key="1">
    <source>
        <dbReference type="EMBL" id="GAA2149789.1"/>
    </source>
</evidence>
<keyword evidence="2" id="KW-1185">Reference proteome</keyword>
<proteinExistence type="predicted"/>
<accession>A0ABN2ZY82</accession>
<dbReference type="EMBL" id="BAAAMR010000053">
    <property type="protein sequence ID" value="GAA2149789.1"/>
    <property type="molecule type" value="Genomic_DNA"/>
</dbReference>
<dbReference type="Proteomes" id="UP001501020">
    <property type="component" value="Unassembled WGS sequence"/>
</dbReference>
<sequence length="54" mass="5599">MNETSTRSVAPVGAPVPGSVVRLMEDPLVSSRDCPVFATKEGRRAGECDTAPPG</sequence>